<gene>
    <name evidence="1" type="ORF">I6E12_10830</name>
</gene>
<reference evidence="1 2" key="1">
    <citation type="submission" date="2020-12" db="EMBL/GenBank/DDBJ databases">
        <title>Whole genome sequences of gut porcine anaerobes.</title>
        <authorList>
            <person name="Kubasova T."/>
            <person name="Jahodarova E."/>
            <person name="Rychlik I."/>
        </authorList>
    </citation>
    <scope>NUCLEOTIDE SEQUENCE [LARGE SCALE GENOMIC DNA]</scope>
    <source>
        <strain evidence="1 2">An925</strain>
    </source>
</reference>
<dbReference type="EMBL" id="JADYTN010000028">
    <property type="protein sequence ID" value="MCF2564598.1"/>
    <property type="molecule type" value="Genomic_DNA"/>
</dbReference>
<keyword evidence="2" id="KW-1185">Reference proteome</keyword>
<evidence type="ECO:0000313" key="1">
    <source>
        <dbReference type="EMBL" id="MCF2564598.1"/>
    </source>
</evidence>
<evidence type="ECO:0000313" key="2">
    <source>
        <dbReference type="Proteomes" id="UP001200470"/>
    </source>
</evidence>
<dbReference type="RefSeq" id="WP_301638544.1">
    <property type="nucleotide sequence ID" value="NZ_JADYTN010000028.1"/>
</dbReference>
<protein>
    <submittedName>
        <fullName evidence="1">Uncharacterized protein</fullName>
    </submittedName>
</protein>
<comment type="caution">
    <text evidence="1">The sequence shown here is derived from an EMBL/GenBank/DDBJ whole genome shotgun (WGS) entry which is preliminary data.</text>
</comment>
<dbReference type="Proteomes" id="UP001200470">
    <property type="component" value="Unassembled WGS sequence"/>
</dbReference>
<organism evidence="1 2">
    <name type="scientific">Xylanibacter brevis</name>
    <dbReference type="NCBI Taxonomy" id="83231"/>
    <lineage>
        <taxon>Bacteria</taxon>
        <taxon>Pseudomonadati</taxon>
        <taxon>Bacteroidota</taxon>
        <taxon>Bacteroidia</taxon>
        <taxon>Bacteroidales</taxon>
        <taxon>Prevotellaceae</taxon>
        <taxon>Xylanibacter</taxon>
    </lineage>
</organism>
<name>A0ABS9CHQ3_9BACT</name>
<accession>A0ABS9CHQ3</accession>
<sequence>MTQDERWQSRYDEVKTFIEANHRNPSKYAPEEKLMVHFLKRGRKQMNAGELKEPRLGMFKELLELSEKYKHVNQYV</sequence>
<proteinExistence type="predicted"/>